<dbReference type="InterPro" id="IPR018980">
    <property type="entry name" value="FERM_PH-like_C"/>
</dbReference>
<protein>
    <submittedName>
        <fullName evidence="3">FERM_C domain-containing protein</fullName>
    </submittedName>
</protein>
<dbReference type="InterPro" id="IPR011993">
    <property type="entry name" value="PH-like_dom_sf"/>
</dbReference>
<feature type="compositionally biased region" description="Basic and acidic residues" evidence="1">
    <location>
        <begin position="218"/>
        <end position="230"/>
    </location>
</feature>
<evidence type="ECO:0000259" key="2">
    <source>
        <dbReference type="Pfam" id="PF09380"/>
    </source>
</evidence>
<proteinExistence type="predicted"/>
<feature type="region of interest" description="Disordered" evidence="1">
    <location>
        <begin position="186"/>
        <end position="286"/>
    </location>
</feature>
<feature type="region of interest" description="Disordered" evidence="1">
    <location>
        <begin position="144"/>
        <end position="165"/>
    </location>
</feature>
<evidence type="ECO:0000256" key="1">
    <source>
        <dbReference type="SAM" id="MobiDB-lite"/>
    </source>
</evidence>
<dbReference type="Pfam" id="PF09380">
    <property type="entry name" value="FERM_C"/>
    <property type="match status" value="1"/>
</dbReference>
<feature type="compositionally biased region" description="Pro residues" evidence="1">
    <location>
        <begin position="350"/>
        <end position="362"/>
    </location>
</feature>
<feature type="compositionally biased region" description="Polar residues" evidence="1">
    <location>
        <begin position="313"/>
        <end position="323"/>
    </location>
</feature>
<accession>A0A183AZC7</accession>
<name>A0A183AZC7_9TREM</name>
<dbReference type="Gene3D" id="2.30.29.30">
    <property type="entry name" value="Pleckstrin-homology domain (PH domain)/Phosphotyrosine-binding domain (PTB)"/>
    <property type="match status" value="1"/>
</dbReference>
<dbReference type="SUPFAM" id="SSF50729">
    <property type="entry name" value="PH domain-like"/>
    <property type="match status" value="1"/>
</dbReference>
<organism evidence="3">
    <name type="scientific">Echinostoma caproni</name>
    <dbReference type="NCBI Taxonomy" id="27848"/>
    <lineage>
        <taxon>Eukaryota</taxon>
        <taxon>Metazoa</taxon>
        <taxon>Spiralia</taxon>
        <taxon>Lophotrochozoa</taxon>
        <taxon>Platyhelminthes</taxon>
        <taxon>Trematoda</taxon>
        <taxon>Digenea</taxon>
        <taxon>Plagiorchiida</taxon>
        <taxon>Echinostomata</taxon>
        <taxon>Echinostomatoidea</taxon>
        <taxon>Echinostomatidae</taxon>
        <taxon>Echinostoma</taxon>
    </lineage>
</organism>
<feature type="compositionally biased region" description="Polar residues" evidence="1">
    <location>
        <begin position="370"/>
        <end position="381"/>
    </location>
</feature>
<dbReference type="WBParaSite" id="ECPE_0001234801-mRNA-1">
    <property type="protein sequence ID" value="ECPE_0001234801-mRNA-1"/>
    <property type="gene ID" value="ECPE_0001234801"/>
</dbReference>
<feature type="region of interest" description="Disordered" evidence="1">
    <location>
        <begin position="310"/>
        <end position="381"/>
    </location>
</feature>
<evidence type="ECO:0000313" key="3">
    <source>
        <dbReference type="WBParaSite" id="ECPE_0001234801-mRNA-1"/>
    </source>
</evidence>
<reference evidence="3" key="1">
    <citation type="submission" date="2016-06" db="UniProtKB">
        <authorList>
            <consortium name="WormBaseParasite"/>
        </authorList>
    </citation>
    <scope>IDENTIFICATION</scope>
</reference>
<sequence length="471" mass="52089">LYQSWTNLRRSLAGQSLRDLASARPGQSGTWQHNRAFVSHIPDVLSFDFNAYPEFAFALGVCEIGLILYWGQLRIARFPWPRIVEISLHRSQFHLTVRETDEVSFQSTVQDNEILGPGRGRAAAEEIETAVIVLPPRPVIPAPVSIPEPSSSVLTSPEVRNRSATRPQYARIRHWLQCLIPRTVESDSPEATRPFQRRRRLRRDRSSLSSPVTNTRSPDGDACSHRRPENPDTLPSEDSPNEPWLRRDNLSGQHSSTAFDPGSRNDPGLRASAMSPGLAEATPTRSHWVSRAVMSRLNESPMVPTIRRVRSALTGSQRDSSGRTGAPSATRPVSFSAMHRRAVSNNTSRPIPPPRPKQPPTPSEGRPNWLTRSLTMSPSFNESGQITPNLISNLDSIPLVPTFTAVFTPDGRLVQTSRLNATSSVVKEISGNGLTEPTSEELAVIDCAPQQTSTPNHTKVSCVCVFVVMCW</sequence>
<feature type="domain" description="FERM C-terminal PH-like" evidence="2">
    <location>
        <begin position="57"/>
        <end position="105"/>
    </location>
</feature>
<dbReference type="AlphaFoldDB" id="A0A183AZC7"/>